<dbReference type="InterPro" id="IPR014746">
    <property type="entry name" value="Gln_synth/guanido_kin_cat_dom"/>
</dbReference>
<evidence type="ECO:0000313" key="6">
    <source>
        <dbReference type="EMBL" id="KIM79841.1"/>
    </source>
</evidence>
<dbReference type="HOGENOM" id="CLU_017290_6_1_1"/>
<feature type="transmembrane region" description="Helical" evidence="4">
    <location>
        <begin position="73"/>
        <end position="96"/>
    </location>
</feature>
<feature type="domain" description="GS catalytic" evidence="5">
    <location>
        <begin position="139"/>
        <end position="482"/>
    </location>
</feature>
<keyword evidence="7" id="KW-1185">Reference proteome</keyword>
<dbReference type="PANTHER" id="PTHR43785">
    <property type="entry name" value="GAMMA-GLUTAMYLPUTRESCINE SYNTHETASE"/>
    <property type="match status" value="1"/>
</dbReference>
<dbReference type="AlphaFoldDB" id="A0A0C3FK10"/>
<keyword evidence="4" id="KW-1133">Transmembrane helix</keyword>
<dbReference type="GO" id="GO:0004356">
    <property type="term" value="F:glutamine synthetase activity"/>
    <property type="evidence" value="ECO:0007669"/>
    <property type="project" value="InterPro"/>
</dbReference>
<accession>A0A0C3FK10</accession>
<keyword evidence="4" id="KW-0472">Membrane</keyword>
<keyword evidence="1" id="KW-0436">Ligase</keyword>
<evidence type="ECO:0000256" key="3">
    <source>
        <dbReference type="RuleBase" id="RU000384"/>
    </source>
</evidence>
<dbReference type="Pfam" id="PF00120">
    <property type="entry name" value="Gln-synt_C"/>
    <property type="match status" value="1"/>
</dbReference>
<name>A0A0C3FK10_PILCF</name>
<gene>
    <name evidence="6" type="ORF">PILCRDRAFT_823030</name>
</gene>
<dbReference type="Proteomes" id="UP000054166">
    <property type="component" value="Unassembled WGS sequence"/>
</dbReference>
<dbReference type="OrthoDB" id="3364440at2759"/>
<sequence>MSSDYGVKYTPANVETATPLANVSIKDLKSIGIKYIRVQWVDFVNNIRYRVISISYFAKLLGSHRPSISIAKCALGMVFGVAIAPGFSVMGEYLYLLDMSSIRLCSYAQGHASVMGWFEEKAPIIGLDGNLTLNVSLCPRSTLKRIVEDARKNAGVQFLVGFETEFILLKSTSPIQAVDGHAHGWSLSAALPSGSVEAKVLHEIAEALESSGVELQMYHAEATPGQYEVVTGPLPPLEAADALIHTRETIVNIASKYDLRATLAPRVDMHNCGSGMHTHLSVHSTANSSMNAGSATQGLSSHEASFLASLLDHIPALTGLTLPQRASYKRVGDGIFSGGTYVYWGTDNREAPVRLCNAPSPSARNFELRFVDGLANPYLALAGILGVGAVGVKDGKKLEVINSDGPVSAANMGEETRRTFGITKRMPLTKEESTREFASDELLRSVLGAELTDKYISINKALSEHMQADTEEATLTRLVEHY</sequence>
<protein>
    <recommendedName>
        <fullName evidence="5">GS catalytic domain-containing protein</fullName>
    </recommendedName>
</protein>
<dbReference type="Gene3D" id="3.30.590.10">
    <property type="entry name" value="Glutamine synthetase/guanido kinase, catalytic domain"/>
    <property type="match status" value="1"/>
</dbReference>
<dbReference type="InterPro" id="IPR008146">
    <property type="entry name" value="Gln_synth_cat_dom"/>
</dbReference>
<reference evidence="7" key="2">
    <citation type="submission" date="2015-01" db="EMBL/GenBank/DDBJ databases">
        <title>Evolutionary Origins and Diversification of the Mycorrhizal Mutualists.</title>
        <authorList>
            <consortium name="DOE Joint Genome Institute"/>
            <consortium name="Mycorrhizal Genomics Consortium"/>
            <person name="Kohler A."/>
            <person name="Kuo A."/>
            <person name="Nagy L.G."/>
            <person name="Floudas D."/>
            <person name="Copeland A."/>
            <person name="Barry K.W."/>
            <person name="Cichocki N."/>
            <person name="Veneault-Fourrey C."/>
            <person name="LaButti K."/>
            <person name="Lindquist E.A."/>
            <person name="Lipzen A."/>
            <person name="Lundell T."/>
            <person name="Morin E."/>
            <person name="Murat C."/>
            <person name="Riley R."/>
            <person name="Ohm R."/>
            <person name="Sun H."/>
            <person name="Tunlid A."/>
            <person name="Henrissat B."/>
            <person name="Grigoriev I.V."/>
            <person name="Hibbett D.S."/>
            <person name="Martin F."/>
        </authorList>
    </citation>
    <scope>NUCLEOTIDE SEQUENCE [LARGE SCALE GENOMIC DNA]</scope>
    <source>
        <strain evidence="7">F 1598</strain>
    </source>
</reference>
<dbReference type="SMART" id="SM01230">
    <property type="entry name" value="Gln-synt_C"/>
    <property type="match status" value="1"/>
</dbReference>
<evidence type="ECO:0000256" key="4">
    <source>
        <dbReference type="SAM" id="Phobius"/>
    </source>
</evidence>
<evidence type="ECO:0000259" key="5">
    <source>
        <dbReference type="PROSITE" id="PS51987"/>
    </source>
</evidence>
<proteinExistence type="inferred from homology"/>
<dbReference type="EMBL" id="KN833007">
    <property type="protein sequence ID" value="KIM79841.1"/>
    <property type="molecule type" value="Genomic_DNA"/>
</dbReference>
<reference evidence="6 7" key="1">
    <citation type="submission" date="2014-04" db="EMBL/GenBank/DDBJ databases">
        <authorList>
            <consortium name="DOE Joint Genome Institute"/>
            <person name="Kuo A."/>
            <person name="Tarkka M."/>
            <person name="Buscot F."/>
            <person name="Kohler A."/>
            <person name="Nagy L.G."/>
            <person name="Floudas D."/>
            <person name="Copeland A."/>
            <person name="Barry K.W."/>
            <person name="Cichocki N."/>
            <person name="Veneault-Fourrey C."/>
            <person name="LaButti K."/>
            <person name="Lindquist E.A."/>
            <person name="Lipzen A."/>
            <person name="Lundell T."/>
            <person name="Morin E."/>
            <person name="Murat C."/>
            <person name="Sun H."/>
            <person name="Tunlid A."/>
            <person name="Henrissat B."/>
            <person name="Grigoriev I.V."/>
            <person name="Hibbett D.S."/>
            <person name="Martin F."/>
            <person name="Nordberg H.P."/>
            <person name="Cantor M.N."/>
            <person name="Hua S.X."/>
        </authorList>
    </citation>
    <scope>NUCLEOTIDE SEQUENCE [LARGE SCALE GENOMIC DNA]</scope>
    <source>
        <strain evidence="6 7">F 1598</strain>
    </source>
</reference>
<evidence type="ECO:0000313" key="7">
    <source>
        <dbReference type="Proteomes" id="UP000054166"/>
    </source>
</evidence>
<comment type="similarity">
    <text evidence="2 3">Belongs to the glutamine synthetase family.</text>
</comment>
<evidence type="ECO:0000256" key="1">
    <source>
        <dbReference type="ARBA" id="ARBA00022598"/>
    </source>
</evidence>
<dbReference type="SUPFAM" id="SSF55931">
    <property type="entry name" value="Glutamine synthetase/guanido kinase"/>
    <property type="match status" value="1"/>
</dbReference>
<evidence type="ECO:0000256" key="2">
    <source>
        <dbReference type="PROSITE-ProRule" id="PRU01331"/>
    </source>
</evidence>
<dbReference type="STRING" id="765440.A0A0C3FK10"/>
<organism evidence="6 7">
    <name type="scientific">Piloderma croceum (strain F 1598)</name>
    <dbReference type="NCBI Taxonomy" id="765440"/>
    <lineage>
        <taxon>Eukaryota</taxon>
        <taxon>Fungi</taxon>
        <taxon>Dikarya</taxon>
        <taxon>Basidiomycota</taxon>
        <taxon>Agaricomycotina</taxon>
        <taxon>Agaricomycetes</taxon>
        <taxon>Agaricomycetidae</taxon>
        <taxon>Atheliales</taxon>
        <taxon>Atheliaceae</taxon>
        <taxon>Piloderma</taxon>
    </lineage>
</organism>
<dbReference type="PANTHER" id="PTHR43785:SF2">
    <property type="entry name" value="TYPE-1 GLUTAMINE SYNTHETASE 1"/>
    <property type="match status" value="1"/>
</dbReference>
<dbReference type="InParanoid" id="A0A0C3FK10"/>
<keyword evidence="4" id="KW-0812">Transmembrane</keyword>
<dbReference type="PROSITE" id="PS51987">
    <property type="entry name" value="GS_CATALYTIC"/>
    <property type="match status" value="1"/>
</dbReference>